<dbReference type="GO" id="GO:0140664">
    <property type="term" value="F:ATP-dependent DNA damage sensor activity"/>
    <property type="evidence" value="ECO:0007669"/>
    <property type="project" value="InterPro"/>
</dbReference>
<dbReference type="InterPro" id="IPR030547">
    <property type="entry name" value="XRCC2"/>
</dbReference>
<dbReference type="Proteomes" id="UP001058974">
    <property type="component" value="Chromosome 7"/>
</dbReference>
<evidence type="ECO:0000313" key="4">
    <source>
        <dbReference type="Proteomes" id="UP001058974"/>
    </source>
</evidence>
<dbReference type="GO" id="GO:0003677">
    <property type="term" value="F:DNA binding"/>
    <property type="evidence" value="ECO:0007669"/>
    <property type="project" value="InterPro"/>
</dbReference>
<sequence length="398" mass="45364">MLEALLALSKNNFQHTVIENVDLLLGFTMVNNPLYDSPSQMDDPIQHQPMHNDVSNKIPMVQGHSTAQVGHIPPLHAPENPQEKLPRKVTEFKFKLKSIYTTTRSIEIAGETRVSVDRKRKMKKKEREEIESWIKGDETGAQMLKRVWRVRPFILPPPLHRVPLRVGNVLELVGPSPSAKTQILIQTAITCILPKHWNGIHYGGFDHLVLFIDLDSRFDINRFAQLLLHRIMEPYGEASGDYDKSLFDLCMTRFLYVRCSDSFQFLQTLKTLNWRLDKEKEVHGASVHLLMIDSIGAFHWMDRASMLLPLKENSRKKLFLQSVSEAVVQDIKKLLQVHPMLVIATNGVVALAEDILLSIISCQGREHSKCNSQARSSRIKKPTEPVKGSVLLDHKNPS</sequence>
<dbReference type="InterPro" id="IPR027417">
    <property type="entry name" value="P-loop_NTPase"/>
</dbReference>
<dbReference type="AlphaFoldDB" id="A0A9D4ZY13"/>
<dbReference type="PANTHER" id="PTHR46644:SF2">
    <property type="entry name" value="DNA REPAIR PROTEIN XRCC2"/>
    <property type="match status" value="1"/>
</dbReference>
<dbReference type="PROSITE" id="PS50162">
    <property type="entry name" value="RECA_2"/>
    <property type="match status" value="1"/>
</dbReference>
<keyword evidence="4" id="KW-1185">Reference proteome</keyword>
<dbReference type="GO" id="GO:0005524">
    <property type="term" value="F:ATP binding"/>
    <property type="evidence" value="ECO:0007669"/>
    <property type="project" value="InterPro"/>
</dbReference>
<dbReference type="GO" id="GO:0033063">
    <property type="term" value="C:Rad51B-Rad51C-Rad51D-XRCC2 complex"/>
    <property type="evidence" value="ECO:0007669"/>
    <property type="project" value="InterPro"/>
</dbReference>
<dbReference type="SUPFAM" id="SSF52540">
    <property type="entry name" value="P-loop containing nucleoside triphosphate hydrolases"/>
    <property type="match status" value="1"/>
</dbReference>
<dbReference type="Gene3D" id="3.40.50.300">
    <property type="entry name" value="P-loop containing nucleotide triphosphate hydrolases"/>
    <property type="match status" value="1"/>
</dbReference>
<evidence type="ECO:0000256" key="1">
    <source>
        <dbReference type="SAM" id="MobiDB-lite"/>
    </source>
</evidence>
<feature type="domain" description="RecA family profile 1" evidence="2">
    <location>
        <begin position="144"/>
        <end position="348"/>
    </location>
</feature>
<proteinExistence type="predicted"/>
<dbReference type="Gramene" id="Psat07G0397400-T1">
    <property type="protein sequence ID" value="KAI5388089.1"/>
    <property type="gene ID" value="KIW84_073974"/>
</dbReference>
<dbReference type="InterPro" id="IPR020588">
    <property type="entry name" value="RecA_ATP-bd"/>
</dbReference>
<dbReference type="GO" id="GO:0000724">
    <property type="term" value="P:double-strand break repair via homologous recombination"/>
    <property type="evidence" value="ECO:0007669"/>
    <property type="project" value="InterPro"/>
</dbReference>
<accession>A0A9D4ZY13</accession>
<evidence type="ECO:0000313" key="3">
    <source>
        <dbReference type="EMBL" id="KAI5388089.1"/>
    </source>
</evidence>
<gene>
    <name evidence="3" type="ORF">KIW84_073974</name>
</gene>
<dbReference type="EMBL" id="JAMSHJ010000007">
    <property type="protein sequence ID" value="KAI5388089.1"/>
    <property type="molecule type" value="Genomic_DNA"/>
</dbReference>
<protein>
    <recommendedName>
        <fullName evidence="2">RecA family profile 1 domain-containing protein</fullName>
    </recommendedName>
</protein>
<name>A0A9D4ZY13_PEA</name>
<dbReference type="CDD" id="cd19490">
    <property type="entry name" value="XRCC2"/>
    <property type="match status" value="1"/>
</dbReference>
<reference evidence="3 4" key="1">
    <citation type="journal article" date="2022" name="Nat. Genet.">
        <title>Improved pea reference genome and pan-genome highlight genomic features and evolutionary characteristics.</title>
        <authorList>
            <person name="Yang T."/>
            <person name="Liu R."/>
            <person name="Luo Y."/>
            <person name="Hu S."/>
            <person name="Wang D."/>
            <person name="Wang C."/>
            <person name="Pandey M.K."/>
            <person name="Ge S."/>
            <person name="Xu Q."/>
            <person name="Li N."/>
            <person name="Li G."/>
            <person name="Huang Y."/>
            <person name="Saxena R.K."/>
            <person name="Ji Y."/>
            <person name="Li M."/>
            <person name="Yan X."/>
            <person name="He Y."/>
            <person name="Liu Y."/>
            <person name="Wang X."/>
            <person name="Xiang C."/>
            <person name="Varshney R.K."/>
            <person name="Ding H."/>
            <person name="Gao S."/>
            <person name="Zong X."/>
        </authorList>
    </citation>
    <scope>NUCLEOTIDE SEQUENCE [LARGE SCALE GENOMIC DNA]</scope>
    <source>
        <strain evidence="3 4">cv. Zhongwan 6</strain>
    </source>
</reference>
<evidence type="ECO:0000259" key="2">
    <source>
        <dbReference type="PROSITE" id="PS50162"/>
    </source>
</evidence>
<feature type="region of interest" description="Disordered" evidence="1">
    <location>
        <begin position="371"/>
        <end position="398"/>
    </location>
</feature>
<dbReference type="PANTHER" id="PTHR46644">
    <property type="entry name" value="DNA REPAIR PROTEIN XRCC2"/>
    <property type="match status" value="1"/>
</dbReference>
<comment type="caution">
    <text evidence="3">The sequence shown here is derived from an EMBL/GenBank/DDBJ whole genome shotgun (WGS) entry which is preliminary data.</text>
</comment>
<dbReference type="GO" id="GO:0005657">
    <property type="term" value="C:replication fork"/>
    <property type="evidence" value="ECO:0007669"/>
    <property type="project" value="InterPro"/>
</dbReference>
<organism evidence="3 4">
    <name type="scientific">Pisum sativum</name>
    <name type="common">Garden pea</name>
    <name type="synonym">Lathyrus oleraceus</name>
    <dbReference type="NCBI Taxonomy" id="3888"/>
    <lineage>
        <taxon>Eukaryota</taxon>
        <taxon>Viridiplantae</taxon>
        <taxon>Streptophyta</taxon>
        <taxon>Embryophyta</taxon>
        <taxon>Tracheophyta</taxon>
        <taxon>Spermatophyta</taxon>
        <taxon>Magnoliopsida</taxon>
        <taxon>eudicotyledons</taxon>
        <taxon>Gunneridae</taxon>
        <taxon>Pentapetalae</taxon>
        <taxon>rosids</taxon>
        <taxon>fabids</taxon>
        <taxon>Fabales</taxon>
        <taxon>Fabaceae</taxon>
        <taxon>Papilionoideae</taxon>
        <taxon>50 kb inversion clade</taxon>
        <taxon>NPAAA clade</taxon>
        <taxon>Hologalegina</taxon>
        <taxon>IRL clade</taxon>
        <taxon>Fabeae</taxon>
        <taxon>Lathyrus</taxon>
    </lineage>
</organism>